<keyword evidence="3" id="KW-1185">Reference proteome</keyword>
<dbReference type="Proteomes" id="UP000440224">
    <property type="component" value="Unassembled WGS sequence"/>
</dbReference>
<sequence length="517" mass="55373">MSNIASPTSAPAPVELSLDDARVLLEQHVRATTWGRRGLAARLDVTSFERSGAFDVVFQSFTETRGTELTHEPYLDGPVDGPENGPAPEPWAIPMQMPPRFTPDERVAVRVPHTDEVRTCFGCGGDGRVTCDTCGGGGRVSCSSCGGDGRITETRTVTETDAQGNTTTRTETHTSTCTWCSGSGRVTCSKCGGGGQVTCDTCVGQRRLCHFRRMHVRWSTRTNSKQLEKTGLPDELVGLAGGEVILAEEDARIEQGRGIEGPGPYRGVSVRVNADVEAAANGLITSHVFPADEKLHCQRLVVRAVPVYEARYRWGKDTRSFWIFGTDRRVHAPRYPISPWRVGGAVLGVVAVPGVIVGANVVGTSYPPAPFPSIGDAPAYRLDGSAWRMEPAQTPSIPIPPPPREFEKATAPRPSAAPGKAVVELRTDPPGMDVFVEGERRGASPLWITIPSRSAGPCKQGKCAIGGRCTVGACEPVTRVELRGAEGARIVEVAPSDGEVVEVRNGRVTITPFDPFQ</sequence>
<accession>A0A6N7PQ59</accession>
<dbReference type="AlphaFoldDB" id="A0A6N7PQ59"/>
<evidence type="ECO:0000313" key="2">
    <source>
        <dbReference type="EMBL" id="MRG92224.1"/>
    </source>
</evidence>
<evidence type="ECO:0000256" key="1">
    <source>
        <dbReference type="SAM" id="MobiDB-lite"/>
    </source>
</evidence>
<reference evidence="2 3" key="1">
    <citation type="submission" date="2019-10" db="EMBL/GenBank/DDBJ databases">
        <title>A soil myxobacterium in the family Polyangiaceae.</title>
        <authorList>
            <person name="Li Y."/>
            <person name="Wang J."/>
        </authorList>
    </citation>
    <scope>NUCLEOTIDE SEQUENCE [LARGE SCALE GENOMIC DNA]</scope>
    <source>
        <strain evidence="2 3">DSM 14734</strain>
    </source>
</reference>
<proteinExistence type="predicted"/>
<organism evidence="2 3">
    <name type="scientific">Polyangium spumosum</name>
    <dbReference type="NCBI Taxonomy" id="889282"/>
    <lineage>
        <taxon>Bacteria</taxon>
        <taxon>Pseudomonadati</taxon>
        <taxon>Myxococcota</taxon>
        <taxon>Polyangia</taxon>
        <taxon>Polyangiales</taxon>
        <taxon>Polyangiaceae</taxon>
        <taxon>Polyangium</taxon>
    </lineage>
</organism>
<dbReference type="InterPro" id="IPR052789">
    <property type="entry name" value="SSUH2_homolog"/>
</dbReference>
<dbReference type="RefSeq" id="WP_153819047.1">
    <property type="nucleotide sequence ID" value="NZ_WJIE01000002.1"/>
</dbReference>
<evidence type="ECO:0000313" key="3">
    <source>
        <dbReference type="Proteomes" id="UP000440224"/>
    </source>
</evidence>
<comment type="caution">
    <text evidence="2">The sequence shown here is derived from an EMBL/GenBank/DDBJ whole genome shotgun (WGS) entry which is preliminary data.</text>
</comment>
<dbReference type="OrthoDB" id="6563832at2"/>
<dbReference type="PANTHER" id="PTHR48465:SF1">
    <property type="entry name" value="PROTEIN SSUH2 HOMOLOG"/>
    <property type="match status" value="1"/>
</dbReference>
<protein>
    <recommendedName>
        <fullName evidence="4">CR-type domain-containing protein</fullName>
    </recommendedName>
</protein>
<dbReference type="EMBL" id="WJIE01000002">
    <property type="protein sequence ID" value="MRG92224.1"/>
    <property type="molecule type" value="Genomic_DNA"/>
</dbReference>
<name>A0A6N7PQ59_9BACT</name>
<dbReference type="PANTHER" id="PTHR48465">
    <property type="entry name" value="PROTEIN SSUH2 HOMOLOG"/>
    <property type="match status" value="1"/>
</dbReference>
<gene>
    <name evidence="2" type="ORF">GF068_09820</name>
</gene>
<feature type="region of interest" description="Disordered" evidence="1">
    <location>
        <begin position="394"/>
        <end position="420"/>
    </location>
</feature>
<evidence type="ECO:0008006" key="4">
    <source>
        <dbReference type="Google" id="ProtNLM"/>
    </source>
</evidence>